<reference evidence="2" key="3">
    <citation type="journal article" date="2017" name="Nature">
        <title>Genome sequence of the progenitor of the wheat D genome Aegilops tauschii.</title>
        <authorList>
            <person name="Luo M.C."/>
            <person name="Gu Y.Q."/>
            <person name="Puiu D."/>
            <person name="Wang H."/>
            <person name="Twardziok S.O."/>
            <person name="Deal K.R."/>
            <person name="Huo N."/>
            <person name="Zhu T."/>
            <person name="Wang L."/>
            <person name="Wang Y."/>
            <person name="McGuire P.E."/>
            <person name="Liu S."/>
            <person name="Long H."/>
            <person name="Ramasamy R.K."/>
            <person name="Rodriguez J.C."/>
            <person name="Van S.L."/>
            <person name="Yuan L."/>
            <person name="Wang Z."/>
            <person name="Xia Z."/>
            <person name="Xiao L."/>
            <person name="Anderson O.D."/>
            <person name="Ouyang S."/>
            <person name="Liang Y."/>
            <person name="Zimin A.V."/>
            <person name="Pertea G."/>
            <person name="Qi P."/>
            <person name="Bennetzen J.L."/>
            <person name="Dai X."/>
            <person name="Dawson M.W."/>
            <person name="Muller H.G."/>
            <person name="Kugler K."/>
            <person name="Rivarola-Duarte L."/>
            <person name="Spannagl M."/>
            <person name="Mayer K.F.X."/>
            <person name="Lu F.H."/>
            <person name="Bevan M.W."/>
            <person name="Leroy P."/>
            <person name="Li P."/>
            <person name="You F.M."/>
            <person name="Sun Q."/>
            <person name="Liu Z."/>
            <person name="Lyons E."/>
            <person name="Wicker T."/>
            <person name="Salzberg S.L."/>
            <person name="Devos K.M."/>
            <person name="Dvorak J."/>
        </authorList>
    </citation>
    <scope>NUCLEOTIDE SEQUENCE [LARGE SCALE GENOMIC DNA]</scope>
    <source>
        <strain evidence="2">cv. AL8/78</strain>
    </source>
</reference>
<accession>A0A453FRP9</accession>
<dbReference type="EnsemblPlants" id="AET3Gv20759400.12">
    <property type="protein sequence ID" value="AET3Gv20759400.12"/>
    <property type="gene ID" value="AET3Gv20759400"/>
</dbReference>
<reference evidence="2" key="4">
    <citation type="submission" date="2019-03" db="UniProtKB">
        <authorList>
            <consortium name="EnsemblPlants"/>
        </authorList>
    </citation>
    <scope>IDENTIFICATION</scope>
</reference>
<evidence type="ECO:0000313" key="3">
    <source>
        <dbReference type="Proteomes" id="UP000015105"/>
    </source>
</evidence>
<dbReference type="AlphaFoldDB" id="A0A453FRP9"/>
<dbReference type="Gramene" id="AET3Gv20759400.12">
    <property type="protein sequence ID" value="AET3Gv20759400.12"/>
    <property type="gene ID" value="AET3Gv20759400"/>
</dbReference>
<name>A0A453FRP9_AEGTS</name>
<dbReference type="Proteomes" id="UP000015105">
    <property type="component" value="Chromosome 3D"/>
</dbReference>
<reference evidence="3" key="1">
    <citation type="journal article" date="2014" name="Science">
        <title>Ancient hybridizations among the ancestral genomes of bread wheat.</title>
        <authorList>
            <consortium name="International Wheat Genome Sequencing Consortium,"/>
            <person name="Marcussen T."/>
            <person name="Sandve S.R."/>
            <person name="Heier L."/>
            <person name="Spannagl M."/>
            <person name="Pfeifer M."/>
            <person name="Jakobsen K.S."/>
            <person name="Wulff B.B."/>
            <person name="Steuernagel B."/>
            <person name="Mayer K.F."/>
            <person name="Olsen O.A."/>
        </authorList>
    </citation>
    <scope>NUCLEOTIDE SEQUENCE [LARGE SCALE GENOMIC DNA]</scope>
    <source>
        <strain evidence="3">cv. AL8/78</strain>
    </source>
</reference>
<keyword evidence="3" id="KW-1185">Reference proteome</keyword>
<proteinExistence type="predicted"/>
<sequence length="110" mass="12389">MNASCMPFFHQNYLPREPNGLFFSALSVQRRGLVNQNSKRKSLLNRVSCLSLPYNCTSRLSLASRHCKNPTTPNGDQLQLLGKYKADMDLRAASHPGHHDSSPSPASYRW</sequence>
<evidence type="ECO:0000256" key="1">
    <source>
        <dbReference type="SAM" id="MobiDB-lite"/>
    </source>
</evidence>
<reference evidence="3" key="2">
    <citation type="journal article" date="2017" name="Nat. Plants">
        <title>The Aegilops tauschii genome reveals multiple impacts of transposons.</title>
        <authorList>
            <person name="Zhao G."/>
            <person name="Zou C."/>
            <person name="Li K."/>
            <person name="Wang K."/>
            <person name="Li T."/>
            <person name="Gao L."/>
            <person name="Zhang X."/>
            <person name="Wang H."/>
            <person name="Yang Z."/>
            <person name="Liu X."/>
            <person name="Jiang W."/>
            <person name="Mao L."/>
            <person name="Kong X."/>
            <person name="Jiao Y."/>
            <person name="Jia J."/>
        </authorList>
    </citation>
    <scope>NUCLEOTIDE SEQUENCE [LARGE SCALE GENOMIC DNA]</scope>
    <source>
        <strain evidence="3">cv. AL8/78</strain>
    </source>
</reference>
<feature type="region of interest" description="Disordered" evidence="1">
    <location>
        <begin position="89"/>
        <end position="110"/>
    </location>
</feature>
<evidence type="ECO:0000313" key="2">
    <source>
        <dbReference type="EnsemblPlants" id="AET3Gv20759400.12"/>
    </source>
</evidence>
<feature type="compositionally biased region" description="Basic and acidic residues" evidence="1">
    <location>
        <begin position="89"/>
        <end position="101"/>
    </location>
</feature>
<reference evidence="2" key="5">
    <citation type="journal article" date="2021" name="G3 (Bethesda)">
        <title>Aegilops tauschii genome assembly Aet v5.0 features greater sequence contiguity and improved annotation.</title>
        <authorList>
            <person name="Wang L."/>
            <person name="Zhu T."/>
            <person name="Rodriguez J.C."/>
            <person name="Deal K.R."/>
            <person name="Dubcovsky J."/>
            <person name="McGuire P.E."/>
            <person name="Lux T."/>
            <person name="Spannagl M."/>
            <person name="Mayer K.F.X."/>
            <person name="Baldrich P."/>
            <person name="Meyers B.C."/>
            <person name="Huo N."/>
            <person name="Gu Y.Q."/>
            <person name="Zhou H."/>
            <person name="Devos K.M."/>
            <person name="Bennetzen J.L."/>
            <person name="Unver T."/>
            <person name="Budak H."/>
            <person name="Gulick P.J."/>
            <person name="Galiba G."/>
            <person name="Kalapos B."/>
            <person name="Nelson D.R."/>
            <person name="Li P."/>
            <person name="You F.M."/>
            <person name="Luo M.C."/>
            <person name="Dvorak J."/>
        </authorList>
    </citation>
    <scope>NUCLEOTIDE SEQUENCE [LARGE SCALE GENOMIC DNA]</scope>
    <source>
        <strain evidence="2">cv. AL8/78</strain>
    </source>
</reference>
<organism evidence="2 3">
    <name type="scientific">Aegilops tauschii subsp. strangulata</name>
    <name type="common">Goatgrass</name>
    <dbReference type="NCBI Taxonomy" id="200361"/>
    <lineage>
        <taxon>Eukaryota</taxon>
        <taxon>Viridiplantae</taxon>
        <taxon>Streptophyta</taxon>
        <taxon>Embryophyta</taxon>
        <taxon>Tracheophyta</taxon>
        <taxon>Spermatophyta</taxon>
        <taxon>Magnoliopsida</taxon>
        <taxon>Liliopsida</taxon>
        <taxon>Poales</taxon>
        <taxon>Poaceae</taxon>
        <taxon>BOP clade</taxon>
        <taxon>Pooideae</taxon>
        <taxon>Triticodae</taxon>
        <taxon>Triticeae</taxon>
        <taxon>Triticinae</taxon>
        <taxon>Aegilops</taxon>
    </lineage>
</organism>
<protein>
    <submittedName>
        <fullName evidence="2">Uncharacterized protein</fullName>
    </submittedName>
</protein>